<dbReference type="Proteomes" id="UP001596166">
    <property type="component" value="Unassembled WGS sequence"/>
</dbReference>
<comment type="caution">
    <text evidence="4">The sequence shown here is derived from an EMBL/GenBank/DDBJ whole genome shotgun (WGS) entry which is preliminary data.</text>
</comment>
<dbReference type="Gene3D" id="2.60.120.1440">
    <property type="match status" value="1"/>
</dbReference>
<keyword evidence="1" id="KW-0812">Transmembrane</keyword>
<keyword evidence="1" id="KW-0472">Membrane</keyword>
<feature type="transmembrane region" description="Helical" evidence="1">
    <location>
        <begin position="108"/>
        <end position="128"/>
    </location>
</feature>
<evidence type="ECO:0000313" key="4">
    <source>
        <dbReference type="EMBL" id="MFC5353711.1"/>
    </source>
</evidence>
<dbReference type="InterPro" id="IPR032623">
    <property type="entry name" value="FecR_N"/>
</dbReference>
<evidence type="ECO:0000259" key="2">
    <source>
        <dbReference type="Pfam" id="PF04773"/>
    </source>
</evidence>
<proteinExistence type="predicted"/>
<dbReference type="InterPro" id="IPR006860">
    <property type="entry name" value="FecR"/>
</dbReference>
<evidence type="ECO:0000313" key="5">
    <source>
        <dbReference type="Proteomes" id="UP001596166"/>
    </source>
</evidence>
<gene>
    <name evidence="4" type="ORF">ACFPMG_01700</name>
</gene>
<dbReference type="InterPro" id="IPR012373">
    <property type="entry name" value="Ferrdict_sens_TM"/>
</dbReference>
<dbReference type="Pfam" id="PF16220">
    <property type="entry name" value="DUF4880"/>
    <property type="match status" value="1"/>
</dbReference>
<dbReference type="RefSeq" id="WP_376993519.1">
    <property type="nucleotide sequence ID" value="NZ_JBHSLC010000003.1"/>
</dbReference>
<name>A0ABW0FYL2_9PROT</name>
<accession>A0ABW0FYL2</accession>
<feature type="domain" description="FecR N-terminal" evidence="3">
    <location>
        <begin position="14"/>
        <end position="55"/>
    </location>
</feature>
<dbReference type="PANTHER" id="PTHR30273:SF2">
    <property type="entry name" value="PROTEIN FECR"/>
    <property type="match status" value="1"/>
</dbReference>
<dbReference type="PIRSF" id="PIRSF018266">
    <property type="entry name" value="FecR"/>
    <property type="match status" value="1"/>
</dbReference>
<dbReference type="Pfam" id="PF04773">
    <property type="entry name" value="FecR"/>
    <property type="match status" value="1"/>
</dbReference>
<dbReference type="EMBL" id="JBHSLC010000003">
    <property type="protein sequence ID" value="MFC5353711.1"/>
    <property type="molecule type" value="Genomic_DNA"/>
</dbReference>
<evidence type="ECO:0000256" key="1">
    <source>
        <dbReference type="SAM" id="Phobius"/>
    </source>
</evidence>
<keyword evidence="5" id="KW-1185">Reference proteome</keyword>
<keyword evidence="1" id="KW-1133">Transmembrane helix</keyword>
<dbReference type="PANTHER" id="PTHR30273">
    <property type="entry name" value="PERIPLASMIC SIGNAL SENSOR AND SIGMA FACTOR ACTIVATOR FECR-RELATED"/>
    <property type="match status" value="1"/>
</dbReference>
<evidence type="ECO:0000259" key="3">
    <source>
        <dbReference type="Pfam" id="PF16220"/>
    </source>
</evidence>
<protein>
    <submittedName>
        <fullName evidence="4">FecR family protein</fullName>
    </submittedName>
</protein>
<reference evidence="5" key="1">
    <citation type="journal article" date="2019" name="Int. J. Syst. Evol. Microbiol.">
        <title>The Global Catalogue of Microorganisms (GCM) 10K type strain sequencing project: providing services to taxonomists for standard genome sequencing and annotation.</title>
        <authorList>
            <consortium name="The Broad Institute Genomics Platform"/>
            <consortium name="The Broad Institute Genome Sequencing Center for Infectious Disease"/>
            <person name="Wu L."/>
            <person name="Ma J."/>
        </authorList>
    </citation>
    <scope>NUCLEOTIDE SEQUENCE [LARGE SCALE GENOMIC DNA]</scope>
    <source>
        <strain evidence="5">CCUG 58760</strain>
    </source>
</reference>
<organism evidence="4 5">
    <name type="scientific">Azospirillum himalayense</name>
    <dbReference type="NCBI Taxonomy" id="654847"/>
    <lineage>
        <taxon>Bacteria</taxon>
        <taxon>Pseudomonadati</taxon>
        <taxon>Pseudomonadota</taxon>
        <taxon>Alphaproteobacteria</taxon>
        <taxon>Rhodospirillales</taxon>
        <taxon>Azospirillaceae</taxon>
        <taxon>Azospirillum</taxon>
    </lineage>
</organism>
<feature type="domain" description="FecR protein" evidence="2">
    <location>
        <begin position="143"/>
        <end position="227"/>
    </location>
</feature>
<sequence>MPPSHPSDDDRVTEEAADWCLRLQAEEVSDADRAAFERWCREDPRHLEEFDAMRELWGLSAGLRPRVTAPPAAMLTPAAVVAAARPAPVRGRAANTGAVRTPRRQRRWALAACVAAALAVGWPVGWSFGVLPGTVDVFLGGDRHRVVGLPDGSTVDLNVRTTLFYAQFRDRRSVLMDHGEAYLAVASDAARPFTVFTAAHQVRVTGTKFNVWANDGELVVTLAEGAVTVSAAAAAGEEPLRLTPGQQGRFARDSRFGSVARVDPTRVLSWRDGKLVFDDITLADAVPLLNPYLSQPLRLADRRVGAMRIGGVYDVADLDRVVASLPRVLPVTLVAKDGVLLLSAR</sequence>